<evidence type="ECO:0000256" key="7">
    <source>
        <dbReference type="ARBA" id="ARBA00023136"/>
    </source>
</evidence>
<evidence type="ECO:0000256" key="9">
    <source>
        <dbReference type="RuleBase" id="RU368040"/>
    </source>
</evidence>
<keyword evidence="5" id="KW-0175">Coiled coil</keyword>
<evidence type="ECO:0000313" key="12">
    <source>
        <dbReference type="EMBL" id="KAH3710006.1"/>
    </source>
</evidence>
<proteinExistence type="inferred from homology"/>
<reference evidence="12" key="1">
    <citation type="journal article" date="2019" name="bioRxiv">
        <title>The Genome of the Zebra Mussel, Dreissena polymorpha: A Resource for Invasive Species Research.</title>
        <authorList>
            <person name="McCartney M.A."/>
            <person name="Auch B."/>
            <person name="Kono T."/>
            <person name="Mallez S."/>
            <person name="Zhang Y."/>
            <person name="Obille A."/>
            <person name="Becker A."/>
            <person name="Abrahante J.E."/>
            <person name="Garbe J."/>
            <person name="Badalamenti J.P."/>
            <person name="Herman A."/>
            <person name="Mangelson H."/>
            <person name="Liachko I."/>
            <person name="Sullivan S."/>
            <person name="Sone E.D."/>
            <person name="Koren S."/>
            <person name="Silverstein K.A.T."/>
            <person name="Beckman K.B."/>
            <person name="Gohl D.M."/>
        </authorList>
    </citation>
    <scope>NUCLEOTIDE SEQUENCE</scope>
    <source>
        <strain evidence="12">Duluth1</strain>
        <tissue evidence="12">Whole animal</tissue>
    </source>
</reference>
<protein>
    <recommendedName>
        <fullName evidence="9">Mitochondrial fission factor</fullName>
    </recommendedName>
</protein>
<comment type="similarity">
    <text evidence="1 9">Belongs to the Tango11 family.</text>
</comment>
<gene>
    <name evidence="12" type="ORF">DPMN_069472</name>
</gene>
<dbReference type="PANTHER" id="PTHR16501">
    <property type="entry name" value="TRANSPORT AND GOLGI ORGANIZATION PROTEIN 11"/>
    <property type="match status" value="1"/>
</dbReference>
<evidence type="ECO:0000256" key="4">
    <source>
        <dbReference type="ARBA" id="ARBA00022989"/>
    </source>
</evidence>
<reference evidence="12" key="2">
    <citation type="submission" date="2020-11" db="EMBL/GenBank/DDBJ databases">
        <authorList>
            <person name="McCartney M.A."/>
            <person name="Auch B."/>
            <person name="Kono T."/>
            <person name="Mallez S."/>
            <person name="Becker A."/>
            <person name="Gohl D.M."/>
            <person name="Silverstein K.A.T."/>
            <person name="Koren S."/>
            <person name="Bechman K.B."/>
            <person name="Herman A."/>
            <person name="Abrahante J.E."/>
            <person name="Garbe J."/>
        </authorList>
    </citation>
    <scope>NUCLEOTIDE SEQUENCE</scope>
    <source>
        <strain evidence="12">Duluth1</strain>
        <tissue evidence="12">Whole animal</tissue>
    </source>
</reference>
<sequence length="223" mass="25744">MAEDNDKYSRRSFVSSLPSDYSDVQPRNYDPEFISAISNQMQVPDSIPVLNGGDTEFDMRRGLDWPEESQGQRRHNMNVPERIMLAGGGHHIGSRQDFHLNFDGLPRGDYYESVGLQTPPRTLTLDERFPSLASEDNDETNNAETRIPNGRTVAVRDPVTPTSEIMMSEESSLQLRSQLHQLNRRLTMLEKNQDVMVNRERLVFGATFGYFILKFMFWFFRSK</sequence>
<evidence type="ECO:0000256" key="10">
    <source>
        <dbReference type="SAM" id="MobiDB-lite"/>
    </source>
</evidence>
<evidence type="ECO:0000256" key="2">
    <source>
        <dbReference type="ARBA" id="ARBA00022692"/>
    </source>
</evidence>
<evidence type="ECO:0000256" key="5">
    <source>
        <dbReference type="ARBA" id="ARBA00023054"/>
    </source>
</evidence>
<keyword evidence="8 9" id="KW-0576">Peroxisome</keyword>
<keyword evidence="4 9" id="KW-1133">Transmembrane helix</keyword>
<evidence type="ECO:0000313" key="13">
    <source>
        <dbReference type="Proteomes" id="UP000828390"/>
    </source>
</evidence>
<keyword evidence="13" id="KW-1185">Reference proteome</keyword>
<comment type="caution">
    <text evidence="12">The sequence shown here is derived from an EMBL/GenBank/DDBJ whole genome shotgun (WGS) entry which is preliminary data.</text>
</comment>
<accession>A0A9D3Z3B6</accession>
<feature type="transmembrane region" description="Helical" evidence="9">
    <location>
        <begin position="202"/>
        <end position="220"/>
    </location>
</feature>
<keyword evidence="3 9" id="KW-1000">Mitochondrion outer membrane</keyword>
<evidence type="ECO:0000256" key="3">
    <source>
        <dbReference type="ARBA" id="ARBA00022787"/>
    </source>
</evidence>
<dbReference type="OrthoDB" id="5986838at2759"/>
<keyword evidence="2 9" id="KW-0812">Transmembrane</keyword>
<feature type="domain" description="Mff-like" evidence="11">
    <location>
        <begin position="173"/>
        <end position="221"/>
    </location>
</feature>
<comment type="function">
    <text evidence="9">Plays a role in mitochondrial and peroxisomal fission. Promotes the recruitment and association of the fission mediator dynamin-related protein 1 (DNM1L) to the mitochondrial surface.</text>
</comment>
<keyword evidence="7 9" id="KW-0472">Membrane</keyword>
<evidence type="ECO:0000256" key="1">
    <source>
        <dbReference type="ARBA" id="ARBA00009806"/>
    </source>
</evidence>
<evidence type="ECO:0000259" key="11">
    <source>
        <dbReference type="Pfam" id="PF05644"/>
    </source>
</evidence>
<evidence type="ECO:0000256" key="6">
    <source>
        <dbReference type="ARBA" id="ARBA00023128"/>
    </source>
</evidence>
<dbReference type="InterPro" id="IPR008518">
    <property type="entry name" value="Mff/Tango-11"/>
</dbReference>
<dbReference type="GO" id="GO:0090141">
    <property type="term" value="P:positive regulation of mitochondrial fission"/>
    <property type="evidence" value="ECO:0007669"/>
    <property type="project" value="UniProtKB-UniRule"/>
</dbReference>
<keyword evidence="6 9" id="KW-0496">Mitochondrion</keyword>
<name>A0A9D3Z3B6_DREPO</name>
<dbReference type="GO" id="GO:0000266">
    <property type="term" value="P:mitochondrial fission"/>
    <property type="evidence" value="ECO:0007669"/>
    <property type="project" value="UniProtKB-UniRule"/>
</dbReference>
<dbReference type="GO" id="GO:0005777">
    <property type="term" value="C:peroxisome"/>
    <property type="evidence" value="ECO:0007669"/>
    <property type="project" value="UniProtKB-SubCell"/>
</dbReference>
<dbReference type="EMBL" id="JAIWYP010000014">
    <property type="protein sequence ID" value="KAH3710006.1"/>
    <property type="molecule type" value="Genomic_DNA"/>
</dbReference>
<dbReference type="AlphaFoldDB" id="A0A9D3Z3B6"/>
<dbReference type="Proteomes" id="UP000828390">
    <property type="component" value="Unassembled WGS sequence"/>
</dbReference>
<dbReference type="GO" id="GO:0090314">
    <property type="term" value="P:positive regulation of protein targeting to membrane"/>
    <property type="evidence" value="ECO:0007669"/>
    <property type="project" value="UniProtKB-UniRule"/>
</dbReference>
<comment type="subcellular location">
    <subcellularLocation>
        <location evidence="9">Mitochondrion outer membrane</location>
        <topology evidence="9">Single-pass type IV membrane protein</topology>
    </subcellularLocation>
    <subcellularLocation>
        <location evidence="9">Peroxisome</location>
    </subcellularLocation>
</comment>
<dbReference type="InterPro" id="IPR039433">
    <property type="entry name" value="Mff-like_dom"/>
</dbReference>
<dbReference type="Pfam" id="PF05644">
    <property type="entry name" value="Miff"/>
    <property type="match status" value="2"/>
</dbReference>
<dbReference type="PANTHER" id="PTHR16501:SF6">
    <property type="entry name" value="TRANSPORT AND GOLGI ORGANIZATION PROTEIN 11"/>
    <property type="match status" value="1"/>
</dbReference>
<organism evidence="12 13">
    <name type="scientific">Dreissena polymorpha</name>
    <name type="common">Zebra mussel</name>
    <name type="synonym">Mytilus polymorpha</name>
    <dbReference type="NCBI Taxonomy" id="45954"/>
    <lineage>
        <taxon>Eukaryota</taxon>
        <taxon>Metazoa</taxon>
        <taxon>Spiralia</taxon>
        <taxon>Lophotrochozoa</taxon>
        <taxon>Mollusca</taxon>
        <taxon>Bivalvia</taxon>
        <taxon>Autobranchia</taxon>
        <taxon>Heteroconchia</taxon>
        <taxon>Euheterodonta</taxon>
        <taxon>Imparidentia</taxon>
        <taxon>Neoheterodontei</taxon>
        <taxon>Myida</taxon>
        <taxon>Dreissenoidea</taxon>
        <taxon>Dreissenidae</taxon>
        <taxon>Dreissena</taxon>
    </lineage>
</organism>
<feature type="domain" description="Mff-like" evidence="11">
    <location>
        <begin position="27"/>
        <end position="146"/>
    </location>
</feature>
<feature type="region of interest" description="Disordered" evidence="10">
    <location>
        <begin position="1"/>
        <end position="25"/>
    </location>
</feature>
<evidence type="ECO:0000256" key="8">
    <source>
        <dbReference type="ARBA" id="ARBA00023140"/>
    </source>
</evidence>
<dbReference type="GO" id="GO:0005741">
    <property type="term" value="C:mitochondrial outer membrane"/>
    <property type="evidence" value="ECO:0007669"/>
    <property type="project" value="UniProtKB-SubCell"/>
</dbReference>